<feature type="region of interest" description="Disordered" evidence="4">
    <location>
        <begin position="674"/>
        <end position="702"/>
    </location>
</feature>
<evidence type="ECO:0000256" key="2">
    <source>
        <dbReference type="ARBA" id="ARBA00023125"/>
    </source>
</evidence>
<dbReference type="InterPro" id="IPR035441">
    <property type="entry name" value="TFIIS/LEDGF_dom_sf"/>
</dbReference>
<feature type="DNA-binding region" description="Homeobox" evidence="3">
    <location>
        <begin position="10"/>
        <end position="69"/>
    </location>
</feature>
<feature type="compositionally biased region" description="Low complexity" evidence="4">
    <location>
        <begin position="937"/>
        <end position="949"/>
    </location>
</feature>
<dbReference type="SMART" id="SM00389">
    <property type="entry name" value="HOX"/>
    <property type="match status" value="1"/>
</dbReference>
<dbReference type="PANTHER" id="PTHR33400">
    <property type="entry name" value="ZINC FINGER CCCH DOMAIN-CONTAINING PROTEIN 6-RELATED"/>
    <property type="match status" value="1"/>
</dbReference>
<dbReference type="PANTHER" id="PTHR33400:SF6">
    <property type="entry name" value="HOMEOBOX PROTEIN LUMINIDEPENDENS"/>
    <property type="match status" value="1"/>
</dbReference>
<organism evidence="6">
    <name type="scientific">Rhizophora mucronata</name>
    <name type="common">Asiatic mangrove</name>
    <dbReference type="NCBI Taxonomy" id="61149"/>
    <lineage>
        <taxon>Eukaryota</taxon>
        <taxon>Viridiplantae</taxon>
        <taxon>Streptophyta</taxon>
        <taxon>Embryophyta</taxon>
        <taxon>Tracheophyta</taxon>
        <taxon>Spermatophyta</taxon>
        <taxon>Magnoliopsida</taxon>
        <taxon>eudicotyledons</taxon>
        <taxon>Gunneridae</taxon>
        <taxon>Pentapetalae</taxon>
        <taxon>rosids</taxon>
        <taxon>fabids</taxon>
        <taxon>Malpighiales</taxon>
        <taxon>Rhizophoraceae</taxon>
        <taxon>Rhizophora</taxon>
    </lineage>
</organism>
<feature type="domain" description="Homeobox" evidence="5">
    <location>
        <begin position="8"/>
        <end position="68"/>
    </location>
</feature>
<evidence type="ECO:0000256" key="4">
    <source>
        <dbReference type="SAM" id="MobiDB-lite"/>
    </source>
</evidence>
<keyword evidence="3" id="KW-0371">Homeobox</keyword>
<keyword evidence="3" id="KW-0539">Nucleus</keyword>
<evidence type="ECO:0000256" key="1">
    <source>
        <dbReference type="ARBA" id="ARBA00004123"/>
    </source>
</evidence>
<feature type="region of interest" description="Disordered" evidence="4">
    <location>
        <begin position="893"/>
        <end position="913"/>
    </location>
</feature>
<evidence type="ECO:0000313" key="6">
    <source>
        <dbReference type="EMBL" id="MBX13116.1"/>
    </source>
</evidence>
<dbReference type="Gene3D" id="1.10.10.60">
    <property type="entry name" value="Homeodomain-like"/>
    <property type="match status" value="1"/>
</dbReference>
<dbReference type="SUPFAM" id="SSF46689">
    <property type="entry name" value="Homeodomain-like"/>
    <property type="match status" value="1"/>
</dbReference>
<dbReference type="GO" id="GO:0005634">
    <property type="term" value="C:nucleus"/>
    <property type="evidence" value="ECO:0007669"/>
    <property type="project" value="UniProtKB-SubCell"/>
</dbReference>
<dbReference type="SUPFAM" id="SSF47676">
    <property type="entry name" value="Conserved domain common to transcription factors TFIIS, elongin A, CRSP70"/>
    <property type="match status" value="1"/>
</dbReference>
<dbReference type="InterPro" id="IPR001356">
    <property type="entry name" value="HD"/>
</dbReference>
<accession>A0A2P2L5A0</accession>
<evidence type="ECO:0000259" key="5">
    <source>
        <dbReference type="PROSITE" id="PS50071"/>
    </source>
</evidence>
<dbReference type="CDD" id="cd00086">
    <property type="entry name" value="homeodomain"/>
    <property type="match status" value="1"/>
</dbReference>
<dbReference type="AlphaFoldDB" id="A0A2P2L5A0"/>
<feature type="compositionally biased region" description="Polar residues" evidence="4">
    <location>
        <begin position="382"/>
        <end position="402"/>
    </location>
</feature>
<feature type="compositionally biased region" description="Low complexity" evidence="4">
    <location>
        <begin position="675"/>
        <end position="692"/>
    </location>
</feature>
<protein>
    <recommendedName>
        <fullName evidence="5">Homeobox domain-containing protein</fullName>
    </recommendedName>
</protein>
<dbReference type="GO" id="GO:0010228">
    <property type="term" value="P:vegetative to reproductive phase transition of meristem"/>
    <property type="evidence" value="ECO:0007669"/>
    <property type="project" value="TreeGrafter"/>
</dbReference>
<comment type="subcellular location">
    <subcellularLocation>
        <location evidence="1 3">Nucleus</location>
    </subcellularLocation>
</comment>
<name>A0A2P2L5A0_RHIMU</name>
<sequence>MSFHVVILAGKRPRDLLNAKAVKYMQAIFSIKDAISKKESHEISAQFGLTVTQVREFFAGQRSRVRKLVRLSREKAIIDNSCEELHDGAPTSSDVMMPSNLVPLNSVGADPESSNSVVPNTIPSISVAAAPVPLDSVGPSSIGEAPSCLSQDDLLPGLDDLEKHFVENIFGSLRKEETFSGQVKLMEWILQIQNPIVLDWFLSKGGVMILASWLSEVAAEEQTSVLIVILKVLCHLPLNKALPEHMSAILHGVSRLRSYRVSDISNRAKVLLSRWSKIFARSQAIKGPNGLRSSTDAQEMILKQSINEIMGDELWQPNSCSPEEDVLALSFESSENIRKMESSQALKLLPASADDPSRKHILGASSSYTRERRKVQLVEQPGQRTAGRSSHSTKAVPSSQGRPMSADDIQKAKMRALYMQGKHGKNGSSSNGSNIVKAEGLSRAPSTLSSHFCPAPKVLAQHKKEEIKKPVTISPKISKYSEHLKQEVIADEPLAELLKKVKIPWKKAPEIKLNDLWRVGTGENSKEVDVQKNRNRREMETTYRMVQEIPPNPKEPWDLEMDYDDSLTPEIPIEQPPDTDNADTQVSHNESANMIAAPVSTLPQTGNGSVAEPDLELLAVLLKNPDLVFALTSGQASNLSSEQTVKLLDMIKKDGASLLGGSNGLGEVDKKVEVSLPSPTPSSNPGTSGWGPETDKSPFSKQSSIDGIVARPIYGVSTTIPSLDRLPGLAQPQIQATNIRIMQQQGSMSLPLQQVSASTPPFPVPQTSTIIPEKLQFSKLPLVHQTHIHPSNSSIAKTPTLMILPKMSATGPPVGVETEPIPSTSFTMNTPERRGVAFPLQGLSPTLTPVPMPGSIRSQMQPPHMTEPQPMYLSRSSAGNVGPMPDSWMAGRGLPSHAQSRASQHNYGPSVGGPVQIQMRLGPRGEKNEFVGNEVFESWSPENSPSRSSDYIPGRNTMGPRLNSGWEFIPDNRSMPQNIPRHGGRNRHEDRRWR</sequence>
<dbReference type="InterPro" id="IPR009057">
    <property type="entry name" value="Homeodomain-like_sf"/>
</dbReference>
<feature type="compositionally biased region" description="Polar residues" evidence="4">
    <location>
        <begin position="897"/>
        <end position="907"/>
    </location>
</feature>
<dbReference type="GO" id="GO:0003677">
    <property type="term" value="F:DNA binding"/>
    <property type="evidence" value="ECO:0007669"/>
    <property type="project" value="UniProtKB-UniRule"/>
</dbReference>
<proteinExistence type="predicted"/>
<dbReference type="EMBL" id="GGEC01032632">
    <property type="protein sequence ID" value="MBX13116.1"/>
    <property type="molecule type" value="Transcribed_RNA"/>
</dbReference>
<reference evidence="6" key="1">
    <citation type="submission" date="2018-02" db="EMBL/GenBank/DDBJ databases">
        <title>Rhizophora mucronata_Transcriptome.</title>
        <authorList>
            <person name="Meera S.P."/>
            <person name="Sreeshan A."/>
            <person name="Augustine A."/>
        </authorList>
    </citation>
    <scope>NUCLEOTIDE SEQUENCE</scope>
    <source>
        <tissue evidence="6">Leaf</tissue>
    </source>
</reference>
<evidence type="ECO:0000256" key="3">
    <source>
        <dbReference type="PROSITE-ProRule" id="PRU00108"/>
    </source>
</evidence>
<feature type="region of interest" description="Disordered" evidence="4">
    <location>
        <begin position="936"/>
        <end position="994"/>
    </location>
</feature>
<dbReference type="PROSITE" id="PS50071">
    <property type="entry name" value="HOMEOBOX_2"/>
    <property type="match status" value="1"/>
</dbReference>
<keyword evidence="2 3" id="KW-0238">DNA-binding</keyword>
<feature type="region of interest" description="Disordered" evidence="4">
    <location>
        <begin position="349"/>
        <end position="406"/>
    </location>
</feature>